<evidence type="ECO:0000256" key="6">
    <source>
        <dbReference type="ARBA" id="ARBA00022833"/>
    </source>
</evidence>
<dbReference type="OrthoDB" id="159395at2759"/>
<dbReference type="SMART" id="SM00184">
    <property type="entry name" value="RING"/>
    <property type="match status" value="1"/>
</dbReference>
<keyword evidence="8" id="KW-0443">Lipid metabolism</keyword>
<evidence type="ECO:0000256" key="8">
    <source>
        <dbReference type="ARBA" id="ARBA00023098"/>
    </source>
</evidence>
<keyword evidence="4 10" id="KW-0863">Zinc-finger</keyword>
<dbReference type="CDD" id="cd16805">
    <property type="entry name" value="RING-H2_RNF150"/>
    <property type="match status" value="1"/>
</dbReference>
<accession>A0A6I9NQH1</accession>
<dbReference type="InterPro" id="IPR013083">
    <property type="entry name" value="Znf_RING/FYVE/PHD"/>
</dbReference>
<evidence type="ECO:0000256" key="7">
    <source>
        <dbReference type="ARBA" id="ARBA00022989"/>
    </source>
</evidence>
<keyword evidence="2 11" id="KW-0812">Transmembrane</keyword>
<keyword evidence="6" id="KW-0862">Zinc</keyword>
<dbReference type="KEGG" id="ncc:104952163"/>
<evidence type="ECO:0000313" key="13">
    <source>
        <dbReference type="Proteomes" id="UP000504611"/>
    </source>
</evidence>
<dbReference type="GO" id="GO:0016020">
    <property type="term" value="C:membrane"/>
    <property type="evidence" value="ECO:0007669"/>
    <property type="project" value="UniProtKB-SubCell"/>
</dbReference>
<dbReference type="Proteomes" id="UP000504611">
    <property type="component" value="Unplaced"/>
</dbReference>
<evidence type="ECO:0000313" key="14">
    <source>
        <dbReference type="RefSeq" id="XP_010777228.1"/>
    </source>
</evidence>
<dbReference type="InterPro" id="IPR039034">
    <property type="entry name" value="INPP4"/>
</dbReference>
<evidence type="ECO:0000256" key="4">
    <source>
        <dbReference type="ARBA" id="ARBA00022771"/>
    </source>
</evidence>
<dbReference type="AlphaFoldDB" id="A0A6I9NQH1"/>
<dbReference type="PROSITE" id="PS50089">
    <property type="entry name" value="ZF_RING_2"/>
    <property type="match status" value="1"/>
</dbReference>
<dbReference type="FunFam" id="3.30.40.10:FF:000009">
    <property type="entry name" value="E3 ubiquitin-protein ligase RNF130"/>
    <property type="match status" value="1"/>
</dbReference>
<feature type="non-terminal residue" evidence="14">
    <location>
        <position position="1"/>
    </location>
</feature>
<dbReference type="SUPFAM" id="SSF57850">
    <property type="entry name" value="RING/U-box"/>
    <property type="match status" value="1"/>
</dbReference>
<keyword evidence="7 11" id="KW-1133">Transmembrane helix</keyword>
<evidence type="ECO:0000256" key="10">
    <source>
        <dbReference type="PROSITE-ProRule" id="PRU00175"/>
    </source>
</evidence>
<protein>
    <submittedName>
        <fullName evidence="14">Type II inositol 3,4-bisphosphate 4-phosphatase-like</fullName>
    </submittedName>
</protein>
<evidence type="ECO:0000256" key="9">
    <source>
        <dbReference type="ARBA" id="ARBA00023136"/>
    </source>
</evidence>
<evidence type="ECO:0000256" key="1">
    <source>
        <dbReference type="ARBA" id="ARBA00004370"/>
    </source>
</evidence>
<evidence type="ECO:0000256" key="5">
    <source>
        <dbReference type="ARBA" id="ARBA00022801"/>
    </source>
</evidence>
<feature type="transmembrane region" description="Helical" evidence="11">
    <location>
        <begin position="461"/>
        <end position="484"/>
    </location>
</feature>
<evidence type="ECO:0000259" key="12">
    <source>
        <dbReference type="PROSITE" id="PS50089"/>
    </source>
</evidence>
<dbReference type="InterPro" id="IPR001841">
    <property type="entry name" value="Znf_RING"/>
</dbReference>
<gene>
    <name evidence="14" type="primary">LOC104952163</name>
</gene>
<keyword evidence="9 11" id="KW-0472">Membrane</keyword>
<evidence type="ECO:0000256" key="3">
    <source>
        <dbReference type="ARBA" id="ARBA00022723"/>
    </source>
</evidence>
<proteinExistence type="predicted"/>
<dbReference type="Pfam" id="PF13639">
    <property type="entry name" value="zf-RING_2"/>
    <property type="match status" value="1"/>
</dbReference>
<dbReference type="GO" id="GO:0005737">
    <property type="term" value="C:cytoplasm"/>
    <property type="evidence" value="ECO:0007669"/>
    <property type="project" value="TreeGrafter"/>
</dbReference>
<dbReference type="RefSeq" id="XP_010777228.1">
    <property type="nucleotide sequence ID" value="XM_010778926.1"/>
</dbReference>
<dbReference type="GO" id="GO:0016316">
    <property type="term" value="F:phosphatidylinositol-3,4-bisphosphate 4-phosphatase activity"/>
    <property type="evidence" value="ECO:0007669"/>
    <property type="project" value="InterPro"/>
</dbReference>
<keyword evidence="13" id="KW-1185">Reference proteome</keyword>
<dbReference type="PANTHER" id="PTHR12187">
    <property type="entry name" value="AGAP000124-PA"/>
    <property type="match status" value="1"/>
</dbReference>
<dbReference type="PANTHER" id="PTHR12187:SF3">
    <property type="entry name" value="INOSITOL POLYPHOSPHATE 4-PHOSPHATASE TYPE II"/>
    <property type="match status" value="1"/>
</dbReference>
<evidence type="ECO:0000256" key="2">
    <source>
        <dbReference type="ARBA" id="ARBA00022692"/>
    </source>
</evidence>
<organism evidence="13 14">
    <name type="scientific">Notothenia coriiceps</name>
    <name type="common">black rockcod</name>
    <dbReference type="NCBI Taxonomy" id="8208"/>
    <lineage>
        <taxon>Eukaryota</taxon>
        <taxon>Metazoa</taxon>
        <taxon>Chordata</taxon>
        <taxon>Craniata</taxon>
        <taxon>Vertebrata</taxon>
        <taxon>Euteleostomi</taxon>
        <taxon>Actinopterygii</taxon>
        <taxon>Neopterygii</taxon>
        <taxon>Teleostei</taxon>
        <taxon>Neoteleostei</taxon>
        <taxon>Acanthomorphata</taxon>
        <taxon>Eupercaria</taxon>
        <taxon>Perciformes</taxon>
        <taxon>Notothenioidei</taxon>
        <taxon>Nototheniidae</taxon>
        <taxon>Notothenia</taxon>
    </lineage>
</organism>
<feature type="domain" description="RING-type" evidence="12">
    <location>
        <begin position="530"/>
        <end position="571"/>
    </location>
</feature>
<dbReference type="GO" id="GO:0008270">
    <property type="term" value="F:zinc ion binding"/>
    <property type="evidence" value="ECO:0007669"/>
    <property type="project" value="UniProtKB-KW"/>
</dbReference>
<keyword evidence="5" id="KW-0378">Hydrolase</keyword>
<name>A0A6I9NQH1_9TELE</name>
<evidence type="ECO:0000256" key="11">
    <source>
        <dbReference type="SAM" id="Phobius"/>
    </source>
</evidence>
<reference evidence="14" key="1">
    <citation type="submission" date="2025-08" db="UniProtKB">
        <authorList>
            <consortium name="RefSeq"/>
        </authorList>
    </citation>
    <scope>IDENTIFICATION</scope>
    <source>
        <tissue evidence="14">Muscle</tissue>
    </source>
</reference>
<comment type="subcellular location">
    <subcellularLocation>
        <location evidence="1">Membrane</location>
    </subcellularLocation>
</comment>
<dbReference type="GeneID" id="104952163"/>
<keyword evidence="3" id="KW-0479">Metal-binding</keyword>
<sequence>GVWYEVITFGAPADHHQGFKHGGLKKLLSKHSHLRDSVVSYSQEESSRARELLANVAQLQPLVFGLAEELLSVSLEQNNARLQPVLHSLTQQTKQFVHALKDELVKSALIASHDHSNLCEDSTANQEWVLTPGQQDAWQQEADYDEEEWDRAWANVGMSLNCIIAMGDRLLGKEEVTSSGNQESDHSQNTASWQEQLLPLVVTLRDCVREAELKARVAMTFVMMQAAAAMTVSEGTTNIVQRRHAAFSQALSALVCGFVLRLFSALQDQDFLQQLISAGLLVQFEALLSTYGEEVGMLEDMEVCVSDLSRVTFTIIEAKSEEPEDLLPTLRGEWVSLVVEVPLPPETFRSLPQEVRDGRLIRVHPVLFNIGINQQQSLAERFGDSSLQERVNQQSCERLRVYCNTLRDTLPVTGTGDLLAIMIPEPKGREVAALLERNVTVTMTITIGTRNLQKYVSRTSVVFVSISFIVLMIISLAWLVFYYIQRFRYANARDLPQRRLGDAAKKAISKLQVRTIRKGDQETEGDFDNCAVCIEGYKPNDVVRILPCRHLFHKSCVDPWLLDHRTCPMCKMNILKALGIALNADCLEDLPLDYDLTVGGVGGALALEAVVSGGSSDGTLSEGGGSSVLLDPGVRRVGLPQDYQDPLRDSPVTMITDTLTGDLQPMASSSVASLVITVETGLSDEEGTGEQNQLGEKS</sequence>
<dbReference type="Gene3D" id="3.30.40.10">
    <property type="entry name" value="Zinc/RING finger domain, C3HC4 (zinc finger)"/>
    <property type="match status" value="1"/>
</dbReference>